<accession>A0AA42CFX2</accession>
<feature type="signal peptide" evidence="3">
    <location>
        <begin position="1"/>
        <end position="24"/>
    </location>
</feature>
<name>A0AA42CFX2_9PROT</name>
<organism evidence="5 6">
    <name type="scientific">Limobrevibacterium gyesilva</name>
    <dbReference type="NCBI Taxonomy" id="2991712"/>
    <lineage>
        <taxon>Bacteria</taxon>
        <taxon>Pseudomonadati</taxon>
        <taxon>Pseudomonadota</taxon>
        <taxon>Alphaproteobacteria</taxon>
        <taxon>Acetobacterales</taxon>
        <taxon>Acetobacteraceae</taxon>
        <taxon>Limobrevibacterium</taxon>
    </lineage>
</organism>
<evidence type="ECO:0000256" key="2">
    <source>
        <dbReference type="ARBA" id="ARBA00005695"/>
    </source>
</evidence>
<sequence length="506" mass="54958">MTMTRRVLLGAGLTLPLLTRTARAARTPGTLTFGLSSYPPSLLPWNNTGTAAVTVKFLIFRGLTSYDAKGTLRGELAESWARDGEAGWLFKLRDATFHNGAKVTADDVKWTLEQVAAEKSTAFLRTEFQGVERIETPDAKTVRIVMKQPNVMLPEWLASPHMPIIAKGSTEGGAPPVGAGPFVLKAQERGVSLDLVAFDKYFKPGLPKLKAIRIVAYADENLRVAALQAGDVDIIEYVPWQSMQAIEADPKLKLQTVDGPFMALSFNGAQGPFKDKRLRQAVAYAIKRDEIVNAAFFGRGTPLEGLPIASSSPFYNPATAHHWTYDPARAKALMAEAGVAGGFSTTLLSTAQYGMHKSTAEVVQQNLAAIGIQVTLNLPDWATRVNLGNRGQYEICVQGTTADNNDFDGTATLLDGELPPNNARSVGIRTPEIHALYAKGRAEFDLAKRRVIYAELEQLALDQCPMVGLAWRAQGYAMARDVQGFTNLPGALNFYSGLTLEDTHFG</sequence>
<feature type="domain" description="Solute-binding protein family 5" evidence="4">
    <location>
        <begin position="72"/>
        <end position="412"/>
    </location>
</feature>
<comment type="subcellular location">
    <subcellularLocation>
        <location evidence="1">Periplasm</location>
    </subcellularLocation>
</comment>
<dbReference type="InterPro" id="IPR000914">
    <property type="entry name" value="SBP_5_dom"/>
</dbReference>
<evidence type="ECO:0000259" key="4">
    <source>
        <dbReference type="Pfam" id="PF00496"/>
    </source>
</evidence>
<dbReference type="InterPro" id="IPR030678">
    <property type="entry name" value="Peptide/Ni-bd"/>
</dbReference>
<dbReference type="Pfam" id="PF00496">
    <property type="entry name" value="SBP_bac_5"/>
    <property type="match status" value="1"/>
</dbReference>
<dbReference type="Gene3D" id="3.10.105.10">
    <property type="entry name" value="Dipeptide-binding Protein, Domain 3"/>
    <property type="match status" value="1"/>
</dbReference>
<proteinExistence type="inferred from homology"/>
<evidence type="ECO:0000313" key="5">
    <source>
        <dbReference type="EMBL" id="MCW3475381.1"/>
    </source>
</evidence>
<evidence type="ECO:0000313" key="6">
    <source>
        <dbReference type="Proteomes" id="UP001165679"/>
    </source>
</evidence>
<dbReference type="PANTHER" id="PTHR30290">
    <property type="entry name" value="PERIPLASMIC BINDING COMPONENT OF ABC TRANSPORTER"/>
    <property type="match status" value="1"/>
</dbReference>
<protein>
    <submittedName>
        <fullName evidence="5">ABC transporter substrate-binding protein</fullName>
    </submittedName>
</protein>
<dbReference type="GO" id="GO:1904680">
    <property type="term" value="F:peptide transmembrane transporter activity"/>
    <property type="evidence" value="ECO:0007669"/>
    <property type="project" value="TreeGrafter"/>
</dbReference>
<evidence type="ECO:0000256" key="3">
    <source>
        <dbReference type="SAM" id="SignalP"/>
    </source>
</evidence>
<comment type="caution">
    <text evidence="5">The sequence shown here is derived from an EMBL/GenBank/DDBJ whole genome shotgun (WGS) entry which is preliminary data.</text>
</comment>
<dbReference type="Proteomes" id="UP001165679">
    <property type="component" value="Unassembled WGS sequence"/>
</dbReference>
<dbReference type="SUPFAM" id="SSF53850">
    <property type="entry name" value="Periplasmic binding protein-like II"/>
    <property type="match status" value="1"/>
</dbReference>
<evidence type="ECO:0000256" key="1">
    <source>
        <dbReference type="ARBA" id="ARBA00004418"/>
    </source>
</evidence>
<dbReference type="EMBL" id="JAPDNT010000008">
    <property type="protein sequence ID" value="MCW3475381.1"/>
    <property type="molecule type" value="Genomic_DNA"/>
</dbReference>
<feature type="chain" id="PRO_5041211296" evidence="3">
    <location>
        <begin position="25"/>
        <end position="506"/>
    </location>
</feature>
<reference evidence="5" key="2">
    <citation type="submission" date="2022-10" db="EMBL/GenBank/DDBJ databases">
        <authorList>
            <person name="Trinh H.N."/>
        </authorList>
    </citation>
    <scope>NUCLEOTIDE SEQUENCE</scope>
    <source>
        <strain evidence="5">RN2-1</strain>
    </source>
</reference>
<dbReference type="CDD" id="cd08516">
    <property type="entry name" value="PBP2_NikA_DppA_OppA_like_11"/>
    <property type="match status" value="1"/>
</dbReference>
<dbReference type="Gene3D" id="3.90.76.10">
    <property type="entry name" value="Dipeptide-binding Protein, Domain 1"/>
    <property type="match status" value="1"/>
</dbReference>
<dbReference type="AlphaFoldDB" id="A0AA42CFX2"/>
<dbReference type="PIRSF" id="PIRSF002741">
    <property type="entry name" value="MppA"/>
    <property type="match status" value="1"/>
</dbReference>
<dbReference type="InterPro" id="IPR039424">
    <property type="entry name" value="SBP_5"/>
</dbReference>
<gene>
    <name evidence="5" type="ORF">OL599_12430</name>
</gene>
<reference evidence="5" key="1">
    <citation type="submission" date="2022-09" db="EMBL/GenBank/DDBJ databases">
        <title>Rhodovastum sp. nov. RN2-1 isolated from soil in Seongnam, South Korea.</title>
        <authorList>
            <person name="Le N.T."/>
        </authorList>
    </citation>
    <scope>NUCLEOTIDE SEQUENCE</scope>
    <source>
        <strain evidence="5">RN2-1</strain>
    </source>
</reference>
<comment type="similarity">
    <text evidence="2">Belongs to the bacterial solute-binding protein 5 family.</text>
</comment>
<dbReference type="RefSeq" id="WP_264714096.1">
    <property type="nucleotide sequence ID" value="NZ_JAPDNT010000008.1"/>
</dbReference>
<dbReference type="GO" id="GO:0043190">
    <property type="term" value="C:ATP-binding cassette (ABC) transporter complex"/>
    <property type="evidence" value="ECO:0007669"/>
    <property type="project" value="InterPro"/>
</dbReference>
<dbReference type="GO" id="GO:0030288">
    <property type="term" value="C:outer membrane-bounded periplasmic space"/>
    <property type="evidence" value="ECO:0007669"/>
    <property type="project" value="UniProtKB-ARBA"/>
</dbReference>
<keyword evidence="3" id="KW-0732">Signal</keyword>
<dbReference type="Gene3D" id="3.40.190.10">
    <property type="entry name" value="Periplasmic binding protein-like II"/>
    <property type="match status" value="1"/>
</dbReference>
<keyword evidence="6" id="KW-1185">Reference proteome</keyword>
<dbReference type="GO" id="GO:0015833">
    <property type="term" value="P:peptide transport"/>
    <property type="evidence" value="ECO:0007669"/>
    <property type="project" value="TreeGrafter"/>
</dbReference>